<feature type="region of interest" description="Disordered" evidence="2">
    <location>
        <begin position="1329"/>
        <end position="1392"/>
    </location>
</feature>
<dbReference type="Proteomes" id="UP000824469">
    <property type="component" value="Unassembled WGS sequence"/>
</dbReference>
<feature type="compositionally biased region" description="Polar residues" evidence="2">
    <location>
        <begin position="1979"/>
        <end position="2000"/>
    </location>
</feature>
<accession>A0AA38CM52</accession>
<feature type="compositionally biased region" description="Polar residues" evidence="2">
    <location>
        <begin position="1769"/>
        <end position="1794"/>
    </location>
</feature>
<protein>
    <submittedName>
        <fullName evidence="3">Uncharacterized protein</fullName>
    </submittedName>
</protein>
<proteinExistence type="predicted"/>
<dbReference type="PANTHER" id="PTHR31267:SF2">
    <property type="entry name" value="EXPRESSED PROTEIN"/>
    <property type="match status" value="1"/>
</dbReference>
<sequence length="2318" mass="256820">MESYENDMFLSQEGYASIDFTLLDRPTTSVAAAPESTAALLPDSSFPSFDFLDNSGVDSFGGALHAAGESQFGGHRRSEMGKDMDWRKENTHHPSSTNMYIQGGGNQEPRLSSPQFHMPVSQVDFFSAKQSSSDNVQAQLSTSGNRVGDEVHDFFEQEHLSQEQSQLERRENWPVLNTGALSADKWNKESQYVHQSMYPTDSSNLEKTVSVEANRGHDNTAFHRPRNNDTVSSGMLSFMPIEAQSGDGRHLSRMALGASSPQGAPINSVMESQPRSQPLNFNSLLTGSSAGHNRPNQATSGGENGTPEQSQSNAGSLDGTDTQQGHNIGQGLNHGRNNTDGGENVEARVNYDFLGSQIHLKGQPPAGVQYHGARLQPGLNEMQTWKQQYSYQQFQEFRRQQQAQQLEQEAQQQQQVQQLEQQQAQQLEQQARQRFQLEQQARQQHARQFEQQMRQQQVQPFTPLARQQQSQQLMLHIQQQQAQQLEQQARQQQAKQLEEQARQQQAQQLEQQARQQQAQQLQQQARQQQALQLEQQARQLQAQQLEHQARQLQAQQLMQQARQQQAQQLERQARQQQAQQLEHQARQQQVQQLELQAQQQRAQLLEQQVRHRQQQAQQLEQHTLQQQAQQLDQHPRQQQARQIDQNARQQQAQQLEQYARWQKQLRQVLAGDNQNIGNQFPPSLYGSSMHDGSNFIRSTSLMSQMGIESHTPTLLPGNVHRFSVGNMNRMPNGSPSLPGFPPEVLLSQDPNLAMQALALMGAPMDPSVYGPAANMRDAVGQTLNSYPSSQGSVQQLVDAQHKLASPANHQVEKPVAHTLGVVASVPGDHCTISGDATTAKIDGKQDTLNKSSFGHGFPQNQGVANLQQGITMSRSLQLQDFNLKEQQRSWNEDAGQKVNFQGLSSQVLGDSDAPSESGFNIFQPGGWSPLPATQVVASSDGRNQSTGTGQYVPQGAYPTENTDFLSSLAINPQGSWSALMQSAVAESPSGDGEHDDWSGMNLEKTETTSGDSPQFHPNVKEQNIWSEQNAQVPNSMNGRSFSLFNDESVHSVQTLPQSSSGGRGQLGSKLDGIQRSNQIKLQSEPSSKLIQEPMGQASRWQDQNLYQHIDKTSSPHSYSSFENRQGNSWITHNMEQVPSEGRLPSHHINFDGSQPSNSLQNQGNLKIESHRMFSLTSKDRSGWNKIDAQESEQNNLFPNANRVYREKENENIEREQQGSCREKGEGQIYQISYDGNKDTSVSFQTQDPKLNVYQNGQLLQQEDFSTGVFSKNVNEDNLEHSAGRHRQTQERNYQQDSSNDAISDTYAKNRAIGNASLYRQSNSSQAWNLFPNSFSSPQRETNDRSRSQYGKNDSITTGQIASKGDANIKTANHGSDYARNSPQKEDDLQPLNNVNHRGYSRLSKMSVCVEENSGNDMLRMMPGHMSQQTVGNIGLEENSGNNILRMMPGHLSQQTVGNVLTNYRAAEDGIQDLSLRGASYLDSIGQKTPEVTEFRQPNVSRALSLNSIMRVGEDVLSTELPNDLREKAGGGLFQRHFFSQNMLDLLTKPDHSKEGDASKGAVFDEQNALVELCESSSDASLGHFGRNQLSGAPQSFGLRLATSPQLLQMLHGRSLQSSTPLRTVSNENFVDLKEKTSCIAEPDIHPLIHPSKMQYIQRSSVTGQLPSSPQSMVSHLIPESQSHVQSSMMRTNQLQGSEDDASARQLVLTRDAITQSKVSSANAVMDNESEMRGSFPPSNRSYGQSAYPSDLLAQDEENHKIMSLPGSLSGLTNNDQGLHESWSNSASQRPGTSVRSQSAAFLKLLNAFKTSCGNQQRLPMGSEKVPLNVFESFRPPIGGSGQSFLPRSDSQMKFGMVGKPTASMRNQTYRPYVINSQQPASAEEVSKQENVFQRMASDRGELNGIPVPQNSLMAMPVAVPTLPLQASALNSQLPMLQSQGQDPTKFSVSKIHLNMPSIVSSLNSGLYTNNQDRMKFTDGQDSQTYQRSTCPPTQQQSDSCSDGPVDSQASELSDAPRHQYASANQAVSRTAMQNDFDKKAAKRLKITDAGSSDIGLNVSAESGDQITNLHTGVEQFNLASKPGTAHELGALSMDTRMLPSPQEMKERSESASSQGITAMMQRRLQNQGYNHIMYQSLQSSAGADDRTHVNPQYANSRSLQFGTDTNQKLYSLQMAEMYKRLGESGRPATLTSNQMTSGRNVESLFPSAGLATPITSYTSESALKEFDSIGPAQNQADLSPPPTKGNAMHQHQYYLSKSNIGPPVTVLPKKRKKAVSMLVPWHVEIGQSGAELLSTRFKNHKYPELSIISLLPSLISCI</sequence>
<feature type="compositionally biased region" description="Polar residues" evidence="2">
    <location>
        <begin position="1736"/>
        <end position="1746"/>
    </location>
</feature>
<feature type="region of interest" description="Disordered" evidence="2">
    <location>
        <begin position="253"/>
        <end position="343"/>
    </location>
</feature>
<feature type="region of interest" description="Disordered" evidence="2">
    <location>
        <begin position="1719"/>
        <end position="1746"/>
    </location>
</feature>
<organism evidence="3 4">
    <name type="scientific">Taxus chinensis</name>
    <name type="common">Chinese yew</name>
    <name type="synonym">Taxus wallichiana var. chinensis</name>
    <dbReference type="NCBI Taxonomy" id="29808"/>
    <lineage>
        <taxon>Eukaryota</taxon>
        <taxon>Viridiplantae</taxon>
        <taxon>Streptophyta</taxon>
        <taxon>Embryophyta</taxon>
        <taxon>Tracheophyta</taxon>
        <taxon>Spermatophyta</taxon>
        <taxon>Pinopsida</taxon>
        <taxon>Pinidae</taxon>
        <taxon>Conifers II</taxon>
        <taxon>Cupressales</taxon>
        <taxon>Taxaceae</taxon>
        <taxon>Taxus</taxon>
    </lineage>
</organism>
<feature type="region of interest" description="Disordered" evidence="2">
    <location>
        <begin position="985"/>
        <end position="1015"/>
    </location>
</feature>
<feature type="compositionally biased region" description="Polar residues" evidence="2">
    <location>
        <begin position="1329"/>
        <end position="1339"/>
    </location>
</feature>
<feature type="region of interest" description="Disordered" evidence="2">
    <location>
        <begin position="1765"/>
        <end position="1794"/>
    </location>
</feature>
<gene>
    <name evidence="3" type="ORF">KI387_030785</name>
</gene>
<feature type="compositionally biased region" description="Polar residues" evidence="2">
    <location>
        <begin position="1369"/>
        <end position="1381"/>
    </location>
</feature>
<evidence type="ECO:0000256" key="2">
    <source>
        <dbReference type="SAM" id="MobiDB-lite"/>
    </source>
</evidence>
<dbReference type="PANTHER" id="PTHR31267">
    <property type="entry name" value="DENTIN SIALOPHOSPHOPROTEIN-LIKE PROTEIN"/>
    <property type="match status" value="1"/>
</dbReference>
<feature type="region of interest" description="Disordered" evidence="2">
    <location>
        <begin position="1970"/>
        <end position="2025"/>
    </location>
</feature>
<evidence type="ECO:0000313" key="3">
    <source>
        <dbReference type="EMBL" id="KAH9299103.1"/>
    </source>
</evidence>
<name>A0AA38CM52_TAXCH</name>
<feature type="compositionally biased region" description="Polar residues" evidence="2">
    <location>
        <begin position="1290"/>
        <end position="1300"/>
    </location>
</feature>
<dbReference type="EMBL" id="JAHRHJ020000010">
    <property type="protein sequence ID" value="KAH9299103.1"/>
    <property type="molecule type" value="Genomic_DNA"/>
</dbReference>
<feature type="compositionally biased region" description="Polar residues" evidence="2">
    <location>
        <begin position="1347"/>
        <end position="1360"/>
    </location>
</feature>
<reference evidence="3 4" key="1">
    <citation type="journal article" date="2021" name="Nat. Plants">
        <title>The Taxus genome provides insights into paclitaxel biosynthesis.</title>
        <authorList>
            <person name="Xiong X."/>
            <person name="Gou J."/>
            <person name="Liao Q."/>
            <person name="Li Y."/>
            <person name="Zhou Q."/>
            <person name="Bi G."/>
            <person name="Li C."/>
            <person name="Du R."/>
            <person name="Wang X."/>
            <person name="Sun T."/>
            <person name="Guo L."/>
            <person name="Liang H."/>
            <person name="Lu P."/>
            <person name="Wu Y."/>
            <person name="Zhang Z."/>
            <person name="Ro D.K."/>
            <person name="Shang Y."/>
            <person name="Huang S."/>
            <person name="Yan J."/>
        </authorList>
    </citation>
    <scope>NUCLEOTIDE SEQUENCE [LARGE SCALE GENOMIC DNA]</scope>
    <source>
        <strain evidence="3">Ta-2019</strain>
    </source>
</reference>
<feature type="coiled-coil region" evidence="1">
    <location>
        <begin position="475"/>
        <end position="622"/>
    </location>
</feature>
<feature type="region of interest" description="Disordered" evidence="2">
    <location>
        <begin position="438"/>
        <end position="463"/>
    </location>
</feature>
<keyword evidence="4" id="KW-1185">Reference proteome</keyword>
<keyword evidence="1" id="KW-0175">Coiled coil</keyword>
<evidence type="ECO:0000256" key="1">
    <source>
        <dbReference type="SAM" id="Coils"/>
    </source>
</evidence>
<feature type="region of interest" description="Disordered" evidence="2">
    <location>
        <begin position="1049"/>
        <end position="1070"/>
    </location>
</feature>
<feature type="region of interest" description="Disordered" evidence="2">
    <location>
        <begin position="1280"/>
        <end position="1300"/>
    </location>
</feature>
<dbReference type="OMA" id="SSTNMYI"/>
<feature type="compositionally biased region" description="Low complexity" evidence="2">
    <location>
        <begin position="449"/>
        <end position="463"/>
    </location>
</feature>
<feature type="region of interest" description="Disordered" evidence="2">
    <location>
        <begin position="625"/>
        <end position="648"/>
    </location>
</feature>
<feature type="compositionally biased region" description="Polar residues" evidence="2">
    <location>
        <begin position="269"/>
        <end position="327"/>
    </location>
</feature>
<evidence type="ECO:0000313" key="4">
    <source>
        <dbReference type="Proteomes" id="UP000824469"/>
    </source>
</evidence>
<comment type="caution">
    <text evidence="3">The sequence shown here is derived from an EMBL/GenBank/DDBJ whole genome shotgun (WGS) entry which is preliminary data.</text>
</comment>